<dbReference type="EMBL" id="VAHF01000001">
    <property type="protein sequence ID" value="TXG72198.1"/>
    <property type="molecule type" value="Genomic_DNA"/>
</dbReference>
<dbReference type="InterPro" id="IPR036770">
    <property type="entry name" value="Ankyrin_rpt-contain_sf"/>
</dbReference>
<evidence type="ECO:0000256" key="2">
    <source>
        <dbReference type="ARBA" id="ARBA00022692"/>
    </source>
</evidence>
<evidence type="ECO:0000256" key="1">
    <source>
        <dbReference type="ARBA" id="ARBA00004141"/>
    </source>
</evidence>
<dbReference type="SUPFAM" id="SSF48403">
    <property type="entry name" value="Ankyrin repeat"/>
    <property type="match status" value="1"/>
</dbReference>
<evidence type="ECO:0000256" key="6">
    <source>
        <dbReference type="ARBA" id="ARBA00023136"/>
    </source>
</evidence>
<evidence type="ECO:0000256" key="4">
    <source>
        <dbReference type="ARBA" id="ARBA00022989"/>
    </source>
</evidence>
<dbReference type="InterPro" id="IPR026961">
    <property type="entry name" value="PGG_dom"/>
</dbReference>
<dbReference type="Proteomes" id="UP000323000">
    <property type="component" value="Chromosome 1"/>
</dbReference>
<evidence type="ECO:0000256" key="7">
    <source>
        <dbReference type="SAM" id="Phobius"/>
    </source>
</evidence>
<feature type="transmembrane region" description="Helical" evidence="7">
    <location>
        <begin position="354"/>
        <end position="375"/>
    </location>
</feature>
<keyword evidence="5" id="KW-0040">ANK repeat</keyword>
<sequence>MLGCFKGNNDAALCGVKGRIGFGIVLRDHEGKDTNGFCFYGNEAASSNNVDSLKIGPETLFKAAADGIIEPFKKIGEQVDLMITPGVRKMLETNTSVAHEGPNGKTVLHAAARMNSTEATHTLLELDKSAAYVGDKYRKMTPLLLAASQGHIDIIKDIMLFCPDCYDLVDDREWNVLHFAMASMSRTELHIVAKNPLIRRLVNENDAKGNTPLHVFAVLNPDEDYISDVSKKFGGKIEAVNKSHDDVLNIIYFGYPELKKEIGELSDANDGPYQRVAALIATVTFAAAFTLPGGFKNEEGPDKGTAILRKKSAFQAFVITNSIAMVLSITAVLLNFRMSLGYPKFLFLLRHATYYTMVAMVSMVVAFITGSYAVLSPSWASLSSLFSLD</sequence>
<keyword evidence="2 7" id="KW-0812">Transmembrane</keyword>
<evidence type="ECO:0000259" key="8">
    <source>
        <dbReference type="Pfam" id="PF13962"/>
    </source>
</evidence>
<comment type="subcellular location">
    <subcellularLocation>
        <location evidence="1">Membrane</location>
        <topology evidence="1">Multi-pass membrane protein</topology>
    </subcellularLocation>
</comment>
<keyword evidence="6 7" id="KW-0472">Membrane</keyword>
<evidence type="ECO:0000313" key="10">
    <source>
        <dbReference type="Proteomes" id="UP000323000"/>
    </source>
</evidence>
<dbReference type="AlphaFoldDB" id="A0A5C7ISU5"/>
<dbReference type="Gene3D" id="1.25.40.20">
    <property type="entry name" value="Ankyrin repeat-containing domain"/>
    <property type="match status" value="1"/>
</dbReference>
<feature type="domain" description="PGG" evidence="8">
    <location>
        <begin position="276"/>
        <end position="374"/>
    </location>
</feature>
<dbReference type="Pfam" id="PF13962">
    <property type="entry name" value="PGG"/>
    <property type="match status" value="1"/>
</dbReference>
<dbReference type="InterPro" id="IPR002110">
    <property type="entry name" value="Ankyrin_rpt"/>
</dbReference>
<dbReference type="Pfam" id="PF12796">
    <property type="entry name" value="Ank_2"/>
    <property type="match status" value="1"/>
</dbReference>
<feature type="transmembrane region" description="Helical" evidence="7">
    <location>
        <begin position="316"/>
        <end position="334"/>
    </location>
</feature>
<proteinExistence type="predicted"/>
<name>A0A5C7ISU5_9ROSI</name>
<keyword evidence="3" id="KW-0677">Repeat</keyword>
<comment type="caution">
    <text evidence="9">The sequence shown here is derived from an EMBL/GenBank/DDBJ whole genome shotgun (WGS) entry which is preliminary data.</text>
</comment>
<keyword evidence="4 7" id="KW-1133">Transmembrane helix</keyword>
<gene>
    <name evidence="9" type="ORF">EZV62_000777</name>
</gene>
<feature type="transmembrane region" description="Helical" evidence="7">
    <location>
        <begin position="276"/>
        <end position="295"/>
    </location>
</feature>
<dbReference type="PANTHER" id="PTHR24186">
    <property type="entry name" value="PROTEIN PHOSPHATASE 1 REGULATORY SUBUNIT"/>
    <property type="match status" value="1"/>
</dbReference>
<dbReference type="GO" id="GO:0005886">
    <property type="term" value="C:plasma membrane"/>
    <property type="evidence" value="ECO:0007669"/>
    <property type="project" value="TreeGrafter"/>
</dbReference>
<dbReference type="SMART" id="SM00248">
    <property type="entry name" value="ANK"/>
    <property type="match status" value="2"/>
</dbReference>
<accession>A0A5C7ISU5</accession>
<evidence type="ECO:0000313" key="9">
    <source>
        <dbReference type="EMBL" id="TXG72198.1"/>
    </source>
</evidence>
<organism evidence="9 10">
    <name type="scientific">Acer yangbiense</name>
    <dbReference type="NCBI Taxonomy" id="1000413"/>
    <lineage>
        <taxon>Eukaryota</taxon>
        <taxon>Viridiplantae</taxon>
        <taxon>Streptophyta</taxon>
        <taxon>Embryophyta</taxon>
        <taxon>Tracheophyta</taxon>
        <taxon>Spermatophyta</taxon>
        <taxon>Magnoliopsida</taxon>
        <taxon>eudicotyledons</taxon>
        <taxon>Gunneridae</taxon>
        <taxon>Pentapetalae</taxon>
        <taxon>rosids</taxon>
        <taxon>malvids</taxon>
        <taxon>Sapindales</taxon>
        <taxon>Sapindaceae</taxon>
        <taxon>Hippocastanoideae</taxon>
        <taxon>Acereae</taxon>
        <taxon>Acer</taxon>
    </lineage>
</organism>
<evidence type="ECO:0000256" key="5">
    <source>
        <dbReference type="ARBA" id="ARBA00023043"/>
    </source>
</evidence>
<evidence type="ECO:0000256" key="3">
    <source>
        <dbReference type="ARBA" id="ARBA00022737"/>
    </source>
</evidence>
<reference evidence="10" key="1">
    <citation type="journal article" date="2019" name="Gigascience">
        <title>De novo genome assembly of the endangered Acer yangbiense, a plant species with extremely small populations endemic to Yunnan Province, China.</title>
        <authorList>
            <person name="Yang J."/>
            <person name="Wariss H.M."/>
            <person name="Tao L."/>
            <person name="Zhang R."/>
            <person name="Yun Q."/>
            <person name="Hollingsworth P."/>
            <person name="Dao Z."/>
            <person name="Luo G."/>
            <person name="Guo H."/>
            <person name="Ma Y."/>
            <person name="Sun W."/>
        </authorList>
    </citation>
    <scope>NUCLEOTIDE SEQUENCE [LARGE SCALE GENOMIC DNA]</scope>
    <source>
        <strain evidence="10">cv. Malutang</strain>
    </source>
</reference>
<keyword evidence="10" id="KW-1185">Reference proteome</keyword>
<protein>
    <recommendedName>
        <fullName evidence="8">PGG domain-containing protein</fullName>
    </recommendedName>
</protein>
<dbReference type="PANTHER" id="PTHR24186:SF53">
    <property type="entry name" value="PGG DOMAIN-CONTAINING PROTEIN"/>
    <property type="match status" value="1"/>
</dbReference>
<dbReference type="OrthoDB" id="10040922at2759"/>